<feature type="region of interest" description="Disordered" evidence="1">
    <location>
        <begin position="1"/>
        <end position="29"/>
    </location>
</feature>
<dbReference type="EMBL" id="BMAV01007235">
    <property type="protein sequence ID" value="GFY49956.1"/>
    <property type="molecule type" value="Genomic_DNA"/>
</dbReference>
<protein>
    <submittedName>
        <fullName evidence="2">Uncharacterized protein</fullName>
    </submittedName>
</protein>
<name>A0A8X6XBS1_9ARAC</name>
<dbReference type="Proteomes" id="UP000886998">
    <property type="component" value="Unassembled WGS sequence"/>
</dbReference>
<comment type="caution">
    <text evidence="2">The sequence shown here is derived from an EMBL/GenBank/DDBJ whole genome shotgun (WGS) entry which is preliminary data.</text>
</comment>
<organism evidence="2 3">
    <name type="scientific">Trichonephila inaurata madagascariensis</name>
    <dbReference type="NCBI Taxonomy" id="2747483"/>
    <lineage>
        <taxon>Eukaryota</taxon>
        <taxon>Metazoa</taxon>
        <taxon>Ecdysozoa</taxon>
        <taxon>Arthropoda</taxon>
        <taxon>Chelicerata</taxon>
        <taxon>Arachnida</taxon>
        <taxon>Araneae</taxon>
        <taxon>Araneomorphae</taxon>
        <taxon>Entelegynae</taxon>
        <taxon>Araneoidea</taxon>
        <taxon>Nephilidae</taxon>
        <taxon>Trichonephila</taxon>
        <taxon>Trichonephila inaurata</taxon>
    </lineage>
</organism>
<evidence type="ECO:0000256" key="1">
    <source>
        <dbReference type="SAM" id="MobiDB-lite"/>
    </source>
</evidence>
<feature type="region of interest" description="Disordered" evidence="1">
    <location>
        <begin position="95"/>
        <end position="114"/>
    </location>
</feature>
<dbReference type="AlphaFoldDB" id="A0A8X6XBS1"/>
<evidence type="ECO:0000313" key="2">
    <source>
        <dbReference type="EMBL" id="GFY49956.1"/>
    </source>
</evidence>
<sequence length="114" mass="13244">MNDALMHRNVSDSFKTSDTSHTSNTAVNEDEDKYLLTDIPAEVGSQNFDFANYDENQLRVETKNERRALLPDAKNFNNYSRERFEYSANQEYSEYNFNEPSTSSGIRHWSETNA</sequence>
<feature type="compositionally biased region" description="Polar residues" evidence="1">
    <location>
        <begin position="11"/>
        <end position="27"/>
    </location>
</feature>
<dbReference type="OrthoDB" id="10443968at2759"/>
<evidence type="ECO:0000313" key="3">
    <source>
        <dbReference type="Proteomes" id="UP000886998"/>
    </source>
</evidence>
<accession>A0A8X6XBS1</accession>
<feature type="compositionally biased region" description="Basic and acidic residues" evidence="1">
    <location>
        <begin position="1"/>
        <end position="10"/>
    </location>
</feature>
<keyword evidence="3" id="KW-1185">Reference proteome</keyword>
<gene>
    <name evidence="2" type="ORF">TNIN_30591</name>
</gene>
<proteinExistence type="predicted"/>
<reference evidence="2" key="1">
    <citation type="submission" date="2020-08" db="EMBL/GenBank/DDBJ databases">
        <title>Multicomponent nature underlies the extraordinary mechanical properties of spider dragline silk.</title>
        <authorList>
            <person name="Kono N."/>
            <person name="Nakamura H."/>
            <person name="Mori M."/>
            <person name="Yoshida Y."/>
            <person name="Ohtoshi R."/>
            <person name="Malay A.D."/>
            <person name="Moran D.A.P."/>
            <person name="Tomita M."/>
            <person name="Numata K."/>
            <person name="Arakawa K."/>
        </authorList>
    </citation>
    <scope>NUCLEOTIDE SEQUENCE</scope>
</reference>